<gene>
    <name evidence="2" type="primary">glmU_38</name>
    <name evidence="2" type="ORF">SDC9_137339</name>
</gene>
<dbReference type="EMBL" id="VSSQ01037504">
    <property type="protein sequence ID" value="MPM90220.1"/>
    <property type="molecule type" value="Genomic_DNA"/>
</dbReference>
<sequence length="301" mass="33239">MQRLVEDLMQLVDEKVEEIAYIIGDFGNEVEEHLLQIAESVGSKGKIYYQNQALGTAHAISCAAGSISGKVIVAFADTLFRTTRKMDTSSEAIIWVHKVDDPSAFGVVKTDSNEIVTKFIEKPSTPVSDLAIVGVYYFRDGDVLKTEIEKLLAARVLVNGEYQLTDVLENMMQQGCRFSVYNVEEWLDCGNKNATIHTNRRILDFAKNGSLIANDLNQKNSIIIQPCYIGKNVRITGSIVGPHVSVGEGSAISNCIISNSIIQSHCKISNANIDNSMVGNYVEYSEKYKELNIGDFTVIVQ</sequence>
<evidence type="ECO:0000259" key="1">
    <source>
        <dbReference type="Pfam" id="PF00483"/>
    </source>
</evidence>
<dbReference type="PANTHER" id="PTHR42883">
    <property type="entry name" value="GLUCOSE-1-PHOSPHATE THYMIDYLTRANSFERASE"/>
    <property type="match status" value="1"/>
</dbReference>
<reference evidence="2" key="1">
    <citation type="submission" date="2019-08" db="EMBL/GenBank/DDBJ databases">
        <authorList>
            <person name="Kucharzyk K."/>
            <person name="Murdoch R.W."/>
            <person name="Higgins S."/>
            <person name="Loffler F."/>
        </authorList>
    </citation>
    <scope>NUCLEOTIDE SEQUENCE</scope>
</reference>
<dbReference type="Gene3D" id="2.160.10.10">
    <property type="entry name" value="Hexapeptide repeat proteins"/>
    <property type="match status" value="1"/>
</dbReference>
<dbReference type="Gene3D" id="3.90.550.10">
    <property type="entry name" value="Spore Coat Polysaccharide Biosynthesis Protein SpsA, Chain A"/>
    <property type="match status" value="1"/>
</dbReference>
<dbReference type="InterPro" id="IPR029044">
    <property type="entry name" value="Nucleotide-diphossugar_trans"/>
</dbReference>
<proteinExistence type="predicted"/>
<protein>
    <submittedName>
        <fullName evidence="2">Bifunctional protein GlmU</fullName>
        <ecNumber evidence="2">2.3.1.157</ecNumber>
    </submittedName>
</protein>
<dbReference type="AlphaFoldDB" id="A0A645DLA3"/>
<dbReference type="SUPFAM" id="SSF53448">
    <property type="entry name" value="Nucleotide-diphospho-sugar transferases"/>
    <property type="match status" value="1"/>
</dbReference>
<name>A0A645DLA3_9ZZZZ</name>
<dbReference type="GO" id="GO:0019134">
    <property type="term" value="F:glucosamine-1-phosphate N-acetyltransferase activity"/>
    <property type="evidence" value="ECO:0007669"/>
    <property type="project" value="UniProtKB-EC"/>
</dbReference>
<dbReference type="Pfam" id="PF00483">
    <property type="entry name" value="NTP_transferase"/>
    <property type="match status" value="1"/>
</dbReference>
<accession>A0A645DLA3</accession>
<dbReference type="InterPro" id="IPR005835">
    <property type="entry name" value="NTP_transferase_dom"/>
</dbReference>
<keyword evidence="2" id="KW-0808">Transferase</keyword>
<evidence type="ECO:0000313" key="2">
    <source>
        <dbReference type="EMBL" id="MPM90220.1"/>
    </source>
</evidence>
<dbReference type="PANTHER" id="PTHR42883:SF2">
    <property type="entry name" value="THYMIDYLYLTRANSFERASE"/>
    <property type="match status" value="1"/>
</dbReference>
<comment type="caution">
    <text evidence="2">The sequence shown here is derived from an EMBL/GenBank/DDBJ whole genome shotgun (WGS) entry which is preliminary data.</text>
</comment>
<keyword evidence="2" id="KW-0012">Acyltransferase</keyword>
<feature type="domain" description="Nucleotidyl transferase" evidence="1">
    <location>
        <begin position="9"/>
        <end position="202"/>
    </location>
</feature>
<dbReference type="EC" id="2.3.1.157" evidence="2"/>
<organism evidence="2">
    <name type="scientific">bioreactor metagenome</name>
    <dbReference type="NCBI Taxonomy" id="1076179"/>
    <lineage>
        <taxon>unclassified sequences</taxon>
        <taxon>metagenomes</taxon>
        <taxon>ecological metagenomes</taxon>
    </lineage>
</organism>